<evidence type="ECO:0000313" key="1">
    <source>
        <dbReference type="EMBL" id="GAM59557.1"/>
    </source>
</evidence>
<gene>
    <name evidence="1" type="ORF">JCM19231_3997</name>
</gene>
<comment type="caution">
    <text evidence="1">The sequence shown here is derived from an EMBL/GenBank/DDBJ whole genome shotgun (WGS) entry which is preliminary data.</text>
</comment>
<dbReference type="EMBL" id="BBRZ01000170">
    <property type="protein sequence ID" value="GAM59557.1"/>
    <property type="molecule type" value="Genomic_DNA"/>
</dbReference>
<organism evidence="1 2">
    <name type="scientific">Vibrio ishigakensis</name>
    <dbReference type="NCBI Taxonomy" id="1481914"/>
    <lineage>
        <taxon>Bacteria</taxon>
        <taxon>Pseudomonadati</taxon>
        <taxon>Pseudomonadota</taxon>
        <taxon>Gammaproteobacteria</taxon>
        <taxon>Vibrionales</taxon>
        <taxon>Vibrionaceae</taxon>
        <taxon>Vibrio</taxon>
    </lineage>
</organism>
<sequence>MRAPLNNRVGADEICSSFPTGGGRKAAAGINQLPKGDVAKFTQVLSDFYKSSN</sequence>
<reference evidence="1 2" key="1">
    <citation type="submission" date="2015-01" db="EMBL/GenBank/DDBJ databases">
        <title>Vibrio sp. C1 JCM 19231 whole genome shotgun sequence.</title>
        <authorList>
            <person name="Sawabe T."/>
            <person name="Meirelles P."/>
            <person name="Feng G."/>
            <person name="Sayaka M."/>
            <person name="Hattori M."/>
            <person name="Ohkuma M."/>
        </authorList>
    </citation>
    <scope>NUCLEOTIDE SEQUENCE [LARGE SCALE GENOMIC DNA]</scope>
    <source>
        <strain evidence="2">JCM 19231</strain>
    </source>
</reference>
<dbReference type="SUPFAM" id="SSF64182">
    <property type="entry name" value="DHH phosphoesterases"/>
    <property type="match status" value="1"/>
</dbReference>
<proteinExistence type="predicted"/>
<name>A0A0B8P4P0_9VIBR</name>
<dbReference type="Proteomes" id="UP000031671">
    <property type="component" value="Unassembled WGS sequence"/>
</dbReference>
<protein>
    <recommendedName>
        <fullName evidence="3">DHHA1 domain-containing protein</fullName>
    </recommendedName>
</protein>
<reference evidence="1 2" key="2">
    <citation type="submission" date="2015-01" db="EMBL/GenBank/DDBJ databases">
        <authorList>
            <consortium name="NBRP consortium"/>
            <person name="Sawabe T."/>
            <person name="Meirelles P."/>
            <person name="Feng G."/>
            <person name="Sayaka M."/>
            <person name="Hattori M."/>
            <person name="Ohkuma M."/>
        </authorList>
    </citation>
    <scope>NUCLEOTIDE SEQUENCE [LARGE SCALE GENOMIC DNA]</scope>
    <source>
        <strain evidence="2">JCM 19231</strain>
    </source>
</reference>
<keyword evidence="2" id="KW-1185">Reference proteome</keyword>
<dbReference type="AlphaFoldDB" id="A0A0B8P4P0"/>
<dbReference type="InterPro" id="IPR038763">
    <property type="entry name" value="DHH_sf"/>
</dbReference>
<accession>A0A0B8P4P0</accession>
<evidence type="ECO:0008006" key="3">
    <source>
        <dbReference type="Google" id="ProtNLM"/>
    </source>
</evidence>
<evidence type="ECO:0000313" key="2">
    <source>
        <dbReference type="Proteomes" id="UP000031671"/>
    </source>
</evidence>